<keyword evidence="1" id="KW-0812">Transmembrane</keyword>
<proteinExistence type="predicted"/>
<evidence type="ECO:0000256" key="1">
    <source>
        <dbReference type="SAM" id="Phobius"/>
    </source>
</evidence>
<dbReference type="SUPFAM" id="SSF52540">
    <property type="entry name" value="P-loop containing nucleoside triphosphate hydrolases"/>
    <property type="match status" value="1"/>
</dbReference>
<dbReference type="OrthoDB" id="3512845at2759"/>
<evidence type="ECO:0000313" key="3">
    <source>
        <dbReference type="Proteomes" id="UP000187429"/>
    </source>
</evidence>
<accession>A0A1R1X5H6</accession>
<dbReference type="EMBL" id="LSSM01006883">
    <property type="protein sequence ID" value="OMJ09864.1"/>
    <property type="molecule type" value="Genomic_DNA"/>
</dbReference>
<dbReference type="AlphaFoldDB" id="A0A1R1X5H6"/>
<reference evidence="3" key="1">
    <citation type="submission" date="2017-01" db="EMBL/GenBank/DDBJ databases">
        <authorList>
            <person name="Wang Y."/>
            <person name="White M."/>
            <person name="Kvist S."/>
            <person name="Moncalvo J.-M."/>
        </authorList>
    </citation>
    <scope>NUCLEOTIDE SEQUENCE [LARGE SCALE GENOMIC DNA]</scope>
    <source>
        <strain evidence="3">ID-206-W2</strain>
    </source>
</reference>
<keyword evidence="1" id="KW-0472">Membrane</keyword>
<name>A0A1R1X5H6_9FUNG</name>
<gene>
    <name evidence="2" type="ORF">AYI69_g10474</name>
</gene>
<dbReference type="InterPro" id="IPR027417">
    <property type="entry name" value="P-loop_NTPase"/>
</dbReference>
<sequence>MPQMLVLVGLPGSGKSVFSNRLTALFKVHHTPVTYPTPLISTILLLYFTIMIHC</sequence>
<evidence type="ECO:0000313" key="2">
    <source>
        <dbReference type="EMBL" id="OMJ09864.1"/>
    </source>
</evidence>
<dbReference type="Gene3D" id="3.40.50.300">
    <property type="entry name" value="P-loop containing nucleotide triphosphate hydrolases"/>
    <property type="match status" value="1"/>
</dbReference>
<keyword evidence="3" id="KW-1185">Reference proteome</keyword>
<feature type="non-terminal residue" evidence="2">
    <location>
        <position position="54"/>
    </location>
</feature>
<keyword evidence="1" id="KW-1133">Transmembrane helix</keyword>
<organism evidence="2 3">
    <name type="scientific">Smittium culicis</name>
    <dbReference type="NCBI Taxonomy" id="133412"/>
    <lineage>
        <taxon>Eukaryota</taxon>
        <taxon>Fungi</taxon>
        <taxon>Fungi incertae sedis</taxon>
        <taxon>Zoopagomycota</taxon>
        <taxon>Kickxellomycotina</taxon>
        <taxon>Harpellomycetes</taxon>
        <taxon>Harpellales</taxon>
        <taxon>Legeriomycetaceae</taxon>
        <taxon>Smittium</taxon>
    </lineage>
</organism>
<protein>
    <submittedName>
        <fullName evidence="2">Uncharacterized protein</fullName>
    </submittedName>
</protein>
<feature type="transmembrane region" description="Helical" evidence="1">
    <location>
        <begin position="35"/>
        <end position="52"/>
    </location>
</feature>
<comment type="caution">
    <text evidence="2">The sequence shown here is derived from an EMBL/GenBank/DDBJ whole genome shotgun (WGS) entry which is preliminary data.</text>
</comment>
<dbReference type="Proteomes" id="UP000187429">
    <property type="component" value="Unassembled WGS sequence"/>
</dbReference>